<protein>
    <submittedName>
        <fullName evidence="1">Uncharacterized protein</fullName>
    </submittedName>
</protein>
<dbReference type="OrthoDB" id="10568094at2759"/>
<organism evidence="1 2">
    <name type="scientific">Aphis craccivora</name>
    <name type="common">Cowpea aphid</name>
    <dbReference type="NCBI Taxonomy" id="307492"/>
    <lineage>
        <taxon>Eukaryota</taxon>
        <taxon>Metazoa</taxon>
        <taxon>Ecdysozoa</taxon>
        <taxon>Arthropoda</taxon>
        <taxon>Hexapoda</taxon>
        <taxon>Insecta</taxon>
        <taxon>Pterygota</taxon>
        <taxon>Neoptera</taxon>
        <taxon>Paraneoptera</taxon>
        <taxon>Hemiptera</taxon>
        <taxon>Sternorrhyncha</taxon>
        <taxon>Aphidomorpha</taxon>
        <taxon>Aphidoidea</taxon>
        <taxon>Aphididae</taxon>
        <taxon>Aphidini</taxon>
        <taxon>Aphis</taxon>
        <taxon>Aphis</taxon>
    </lineage>
</organism>
<dbReference type="AlphaFoldDB" id="A0A6G0Z3U5"/>
<evidence type="ECO:0000313" key="1">
    <source>
        <dbReference type="EMBL" id="KAF0765116.1"/>
    </source>
</evidence>
<evidence type="ECO:0000313" key="2">
    <source>
        <dbReference type="Proteomes" id="UP000478052"/>
    </source>
</evidence>
<gene>
    <name evidence="1" type="ORF">FWK35_00029501</name>
</gene>
<keyword evidence="2" id="KW-1185">Reference proteome</keyword>
<sequence>MVNASCPENCWYFRSDAVKRCDSPQATNECNGKDLFGICRSREMAVMGYKISMRYQVLLHIISNPGPNLQQKLQRRLVSPKRLRVDANKRRTTIYKGARRPAMADVP</sequence>
<comment type="caution">
    <text evidence="1">The sequence shown here is derived from an EMBL/GenBank/DDBJ whole genome shotgun (WGS) entry which is preliminary data.</text>
</comment>
<accession>A0A6G0Z3U5</accession>
<dbReference type="Proteomes" id="UP000478052">
    <property type="component" value="Unassembled WGS sequence"/>
</dbReference>
<name>A0A6G0Z3U5_APHCR</name>
<proteinExistence type="predicted"/>
<reference evidence="1 2" key="1">
    <citation type="submission" date="2019-08" db="EMBL/GenBank/DDBJ databases">
        <title>Whole genome of Aphis craccivora.</title>
        <authorList>
            <person name="Voronova N.V."/>
            <person name="Shulinski R.S."/>
            <person name="Bandarenka Y.V."/>
            <person name="Zhorov D.G."/>
            <person name="Warner D."/>
        </authorList>
    </citation>
    <scope>NUCLEOTIDE SEQUENCE [LARGE SCALE GENOMIC DNA]</scope>
    <source>
        <strain evidence="1">180601</strain>
        <tissue evidence="1">Whole Body</tissue>
    </source>
</reference>
<dbReference type="EMBL" id="VUJU01001481">
    <property type="protein sequence ID" value="KAF0765116.1"/>
    <property type="molecule type" value="Genomic_DNA"/>
</dbReference>